<dbReference type="PANTHER" id="PTHR34039">
    <property type="entry name" value="UPF0102 PROTEIN YRAN"/>
    <property type="match status" value="1"/>
</dbReference>
<protein>
    <recommendedName>
        <fullName evidence="2">UPF0102 protein CJD36_005890</fullName>
    </recommendedName>
</protein>
<evidence type="ECO:0000256" key="1">
    <source>
        <dbReference type="ARBA" id="ARBA00006738"/>
    </source>
</evidence>
<dbReference type="InterPro" id="IPR011335">
    <property type="entry name" value="Restrct_endonuc-II-like"/>
</dbReference>
<dbReference type="EMBL" id="PPSL01000002">
    <property type="protein sequence ID" value="PQJ11332.1"/>
    <property type="molecule type" value="Genomic_DNA"/>
</dbReference>
<reference evidence="3 4" key="1">
    <citation type="submission" date="2018-01" db="EMBL/GenBank/DDBJ databases">
        <title>A novel member of the phylum Bacteroidetes isolated from glacier ice.</title>
        <authorList>
            <person name="Liu Q."/>
            <person name="Xin Y.-H."/>
        </authorList>
    </citation>
    <scope>NUCLEOTIDE SEQUENCE [LARGE SCALE GENOMIC DNA]</scope>
    <source>
        <strain evidence="3 4">RB1R16</strain>
    </source>
</reference>
<dbReference type="PANTHER" id="PTHR34039:SF1">
    <property type="entry name" value="UPF0102 PROTEIN YRAN"/>
    <property type="match status" value="1"/>
</dbReference>
<dbReference type="RefSeq" id="WP_105038211.1">
    <property type="nucleotide sequence ID" value="NZ_PPSL01000002.1"/>
</dbReference>
<evidence type="ECO:0000256" key="2">
    <source>
        <dbReference type="HAMAP-Rule" id="MF_00048"/>
    </source>
</evidence>
<dbReference type="SUPFAM" id="SSF52980">
    <property type="entry name" value="Restriction endonuclease-like"/>
    <property type="match status" value="1"/>
</dbReference>
<comment type="caution">
    <text evidence="3">The sequence shown here is derived from an EMBL/GenBank/DDBJ whole genome shotgun (WGS) entry which is preliminary data.</text>
</comment>
<dbReference type="CDD" id="cd20736">
    <property type="entry name" value="PoNe_Nuclease"/>
    <property type="match status" value="1"/>
</dbReference>
<dbReference type="InterPro" id="IPR011856">
    <property type="entry name" value="tRNA_endonuc-like_dom_sf"/>
</dbReference>
<accession>A0A2S7SWM3</accession>
<dbReference type="Proteomes" id="UP000239872">
    <property type="component" value="Unassembled WGS sequence"/>
</dbReference>
<dbReference type="AlphaFoldDB" id="A0A2S7SWM3"/>
<organism evidence="3 4">
    <name type="scientific">Flavipsychrobacter stenotrophus</name>
    <dbReference type="NCBI Taxonomy" id="2077091"/>
    <lineage>
        <taxon>Bacteria</taxon>
        <taxon>Pseudomonadati</taxon>
        <taxon>Bacteroidota</taxon>
        <taxon>Chitinophagia</taxon>
        <taxon>Chitinophagales</taxon>
        <taxon>Chitinophagaceae</taxon>
        <taxon>Flavipsychrobacter</taxon>
    </lineage>
</organism>
<name>A0A2S7SWM3_9BACT</name>
<comment type="similarity">
    <text evidence="1 2">Belongs to the UPF0102 family.</text>
</comment>
<dbReference type="GO" id="GO:0003676">
    <property type="term" value="F:nucleic acid binding"/>
    <property type="evidence" value="ECO:0007669"/>
    <property type="project" value="InterPro"/>
</dbReference>
<dbReference type="InterPro" id="IPR003509">
    <property type="entry name" value="UPF0102_YraN-like"/>
</dbReference>
<gene>
    <name evidence="3" type="ORF">CJD36_005890</name>
</gene>
<dbReference type="OrthoDB" id="9802516at2"/>
<proteinExistence type="inferred from homology"/>
<keyword evidence="4" id="KW-1185">Reference proteome</keyword>
<sequence length="118" mass="13541">MSKHSEIGIKGEQLAEEFLLNKGYSILNRNWRSGRKEVDIVAFIDNTVVIVEVKTRSATVFGFPEEAVNLRKQRHLRVAAESYLLENPRYINIRFDIVSIVIKGGSVQEIVHFESAFY</sequence>
<dbReference type="Gene3D" id="3.40.1350.10">
    <property type="match status" value="1"/>
</dbReference>
<dbReference type="Pfam" id="PF02021">
    <property type="entry name" value="UPF0102"/>
    <property type="match status" value="1"/>
</dbReference>
<evidence type="ECO:0000313" key="4">
    <source>
        <dbReference type="Proteomes" id="UP000239872"/>
    </source>
</evidence>
<evidence type="ECO:0000313" key="3">
    <source>
        <dbReference type="EMBL" id="PQJ11332.1"/>
    </source>
</evidence>
<dbReference type="NCBIfam" id="NF009154">
    <property type="entry name" value="PRK12497.3-3"/>
    <property type="match status" value="1"/>
</dbReference>
<dbReference type="HAMAP" id="MF_00048">
    <property type="entry name" value="UPF0102"/>
    <property type="match status" value="1"/>
</dbReference>